<protein>
    <submittedName>
        <fullName evidence="1">Uncharacterized protein</fullName>
    </submittedName>
</protein>
<dbReference type="Proteomes" id="UP001497516">
    <property type="component" value="Chromosome 1"/>
</dbReference>
<organism evidence="1 2">
    <name type="scientific">Linum trigynum</name>
    <dbReference type="NCBI Taxonomy" id="586398"/>
    <lineage>
        <taxon>Eukaryota</taxon>
        <taxon>Viridiplantae</taxon>
        <taxon>Streptophyta</taxon>
        <taxon>Embryophyta</taxon>
        <taxon>Tracheophyta</taxon>
        <taxon>Spermatophyta</taxon>
        <taxon>Magnoliopsida</taxon>
        <taxon>eudicotyledons</taxon>
        <taxon>Gunneridae</taxon>
        <taxon>Pentapetalae</taxon>
        <taxon>rosids</taxon>
        <taxon>fabids</taxon>
        <taxon>Malpighiales</taxon>
        <taxon>Linaceae</taxon>
        <taxon>Linum</taxon>
    </lineage>
</organism>
<accession>A0AAV2CDC2</accession>
<evidence type="ECO:0000313" key="1">
    <source>
        <dbReference type="EMBL" id="CAL1353888.1"/>
    </source>
</evidence>
<dbReference type="PANTHER" id="PTHR33116">
    <property type="entry name" value="REVERSE TRANSCRIPTASE ZINC-BINDING DOMAIN-CONTAINING PROTEIN-RELATED-RELATED"/>
    <property type="match status" value="1"/>
</dbReference>
<gene>
    <name evidence="1" type="ORF">LTRI10_LOCUS1753</name>
</gene>
<sequence length="288" mass="32304">MVSKDKSVVYFSGNTNRTTSGDIIRILEIPATQDLGRYLGVPVLHTRVTRETYRYILDRLDKKLAGWRADSMSFEGRVTLATSLLNTLPTYTMQTTLLPRSICDQIDMRIRRFIWGSTADKRKVLQAKYFKTAGGVTTAKLANRCSNLWRGIKRAWLIMSEGMAMSVKDGRSTSFWTDRWIDPTVILLDHVRVHAPEIDPTLPVAAFLDENGKWDEALINSFLPMEVAVQVIGSHPPRVDGGEDVAYWGPEANGRFRIKSASVIACGRPMLLRCWIGRKSGDGEAQPG</sequence>
<evidence type="ECO:0000313" key="2">
    <source>
        <dbReference type="Proteomes" id="UP001497516"/>
    </source>
</evidence>
<dbReference type="AlphaFoldDB" id="A0AAV2CDC2"/>
<dbReference type="EMBL" id="OZ034813">
    <property type="protein sequence ID" value="CAL1353888.1"/>
    <property type="molecule type" value="Genomic_DNA"/>
</dbReference>
<proteinExistence type="predicted"/>
<dbReference type="PANTHER" id="PTHR33116:SF78">
    <property type="entry name" value="OS12G0587133 PROTEIN"/>
    <property type="match status" value="1"/>
</dbReference>
<keyword evidence="2" id="KW-1185">Reference proteome</keyword>
<reference evidence="1 2" key="1">
    <citation type="submission" date="2024-04" db="EMBL/GenBank/DDBJ databases">
        <authorList>
            <person name="Fracassetti M."/>
        </authorList>
    </citation>
    <scope>NUCLEOTIDE SEQUENCE [LARGE SCALE GENOMIC DNA]</scope>
</reference>
<name>A0AAV2CDC2_9ROSI</name>